<comment type="catalytic activity">
    <reaction evidence="1 7">
        <text>Thiol-dependent hydrolysis of ester, thioester, amide, peptide and isopeptide bonds formed by the C-terminal Gly of ubiquitin (a 76-residue protein attached to proteins as an intracellular targeting signal).</text>
        <dbReference type="EC" id="3.4.19.12"/>
    </reaction>
</comment>
<feature type="site" description="Interacts with free ubiquitin" evidence="9">
    <location>
        <position position="225"/>
    </location>
</feature>
<dbReference type="AlphaFoldDB" id="A0A7M5WM64"/>
<dbReference type="EnsemblMetazoa" id="CLYHEMT010866.1">
    <property type="protein sequence ID" value="CLYHEMP010866.1"/>
    <property type="gene ID" value="CLYHEMG010866"/>
</dbReference>
<evidence type="ECO:0000313" key="12">
    <source>
        <dbReference type="Proteomes" id="UP000594262"/>
    </source>
</evidence>
<dbReference type="PANTHER" id="PTHR12931:SF15">
    <property type="entry name" value="UBIQUITIN THIOESTERASE OTUBAIN-LIKE"/>
    <property type="match status" value="1"/>
</dbReference>
<dbReference type="PIRSF" id="PIRSF013503">
    <property type="entry name" value="Ubiquitin_thioesterase_Otubain"/>
    <property type="match status" value="1"/>
</dbReference>
<dbReference type="GO" id="GO:0071108">
    <property type="term" value="P:protein K48-linked deubiquitination"/>
    <property type="evidence" value="ECO:0007669"/>
    <property type="project" value="TreeGrafter"/>
</dbReference>
<evidence type="ECO:0000313" key="11">
    <source>
        <dbReference type="EnsemblMetazoa" id="CLYHEMP010866.1"/>
    </source>
</evidence>
<dbReference type="FunFam" id="1.20.1300.20:FF:000001">
    <property type="entry name" value="Ubiquitin thioesterase OTUB1"/>
    <property type="match status" value="1"/>
</dbReference>
<dbReference type="Proteomes" id="UP000594262">
    <property type="component" value="Unplaced"/>
</dbReference>
<dbReference type="RefSeq" id="XP_066910333.1">
    <property type="nucleotide sequence ID" value="XM_067054232.1"/>
</dbReference>
<keyword evidence="3 7" id="KW-0645">Protease</keyword>
<keyword evidence="4 7" id="KW-0833">Ubl conjugation pathway</keyword>
<evidence type="ECO:0000256" key="9">
    <source>
        <dbReference type="PIRSR" id="PIRSR013503-2"/>
    </source>
</evidence>
<comment type="similarity">
    <text evidence="2 7">Belongs to the peptidase C65 family.</text>
</comment>
<dbReference type="EC" id="3.4.19.12" evidence="7"/>
<proteinExistence type="inferred from homology"/>
<dbReference type="OrthoDB" id="18915at2759"/>
<dbReference type="InterPro" id="IPR003323">
    <property type="entry name" value="OTU_dom"/>
</dbReference>
<dbReference type="GO" id="GO:0043130">
    <property type="term" value="F:ubiquitin binding"/>
    <property type="evidence" value="ECO:0007669"/>
    <property type="project" value="UniProtKB-UniRule"/>
</dbReference>
<evidence type="ECO:0000259" key="10">
    <source>
        <dbReference type="PROSITE" id="PS50802"/>
    </source>
</evidence>
<keyword evidence="12" id="KW-1185">Reference proteome</keyword>
<dbReference type="GO" id="GO:0004843">
    <property type="term" value="F:cysteine-type deubiquitinase activity"/>
    <property type="evidence" value="ECO:0007669"/>
    <property type="project" value="UniProtKB-UniRule"/>
</dbReference>
<dbReference type="InterPro" id="IPR042468">
    <property type="entry name" value="Peptidase_C65_otubain_sub1"/>
</dbReference>
<evidence type="ECO:0000256" key="8">
    <source>
        <dbReference type="PIRSR" id="PIRSR013503-1"/>
    </source>
</evidence>
<sequence>MADEDASKINFISENMDQAIIDQVRNIERTIADSFPLVSEKEEVGRLERDFADNDLVFKSKLADLKERYCHVRKTRGDGNCFYRAFGYGILEFSRSDHTLLDRIAEKAKHTKDKLIEIGYPSYTVEDFQETFMEVLDVTRKSENNHEILQLFNDQGYSDYLVVFLRLMVSCYLQCNQEFYLHFVDGYNSMKEFCSQEVEPMAKESDHIHIIALSNSLNVTIQVEYMDRSGDENKVNSHLFPDDGSKPVVHLLYRPGHYDLLYPNGG</sequence>
<reference evidence="11" key="1">
    <citation type="submission" date="2021-01" db="UniProtKB">
        <authorList>
            <consortium name="EnsemblMetazoa"/>
        </authorList>
    </citation>
    <scope>IDENTIFICATION</scope>
</reference>
<dbReference type="PROSITE" id="PS50802">
    <property type="entry name" value="OTU"/>
    <property type="match status" value="1"/>
</dbReference>
<dbReference type="GO" id="GO:0006508">
    <property type="term" value="P:proteolysis"/>
    <property type="evidence" value="ECO:0007669"/>
    <property type="project" value="UniProtKB-KW"/>
</dbReference>
<feature type="site" description="Interacts with free ubiquitin" evidence="9">
    <location>
        <position position="227"/>
    </location>
</feature>
<dbReference type="Gene3D" id="3.30.200.60">
    <property type="entry name" value="Peptidase C65 Otubain, subdomain 1"/>
    <property type="match status" value="1"/>
</dbReference>
<dbReference type="PANTHER" id="PTHR12931">
    <property type="entry name" value="UBIQUITIN THIOLESTERASE PROTEIN OTUB"/>
    <property type="match status" value="1"/>
</dbReference>
<dbReference type="InterPro" id="IPR019400">
    <property type="entry name" value="Peptidase_C65_otubain"/>
</dbReference>
<keyword evidence="6 7" id="KW-0788">Thiol protease</keyword>
<evidence type="ECO:0000256" key="7">
    <source>
        <dbReference type="PIRNR" id="PIRNR013503"/>
    </source>
</evidence>
<keyword evidence="5 7" id="KW-0378">Hydrolase</keyword>
<evidence type="ECO:0000256" key="6">
    <source>
        <dbReference type="ARBA" id="ARBA00022807"/>
    </source>
</evidence>
<accession>A0A7M5WM64</accession>
<protein>
    <recommendedName>
        <fullName evidence="7">Ubiquitin thioesterase</fullName>
        <ecNumber evidence="7">3.4.19.12</ecNumber>
    </recommendedName>
</protein>
<dbReference type="SUPFAM" id="SSF54001">
    <property type="entry name" value="Cysteine proteinases"/>
    <property type="match status" value="1"/>
</dbReference>
<feature type="active site" evidence="8">
    <location>
        <position position="78"/>
    </location>
</feature>
<dbReference type="Gene3D" id="1.20.1300.20">
    <property type="entry name" value="Peptidase C65 Otubain, subdomain 2"/>
    <property type="match status" value="1"/>
</dbReference>
<evidence type="ECO:0000256" key="1">
    <source>
        <dbReference type="ARBA" id="ARBA00000707"/>
    </source>
</evidence>
<feature type="domain" description="OTU" evidence="10">
    <location>
        <begin position="70"/>
        <end position="264"/>
    </location>
</feature>
<evidence type="ECO:0000256" key="5">
    <source>
        <dbReference type="ARBA" id="ARBA00022801"/>
    </source>
</evidence>
<feature type="active site" evidence="8">
    <location>
        <position position="257"/>
    </location>
</feature>
<feature type="active site" description="Nucleophile" evidence="8">
    <location>
        <position position="81"/>
    </location>
</feature>
<organism evidence="11 12">
    <name type="scientific">Clytia hemisphaerica</name>
    <dbReference type="NCBI Taxonomy" id="252671"/>
    <lineage>
        <taxon>Eukaryota</taxon>
        <taxon>Metazoa</taxon>
        <taxon>Cnidaria</taxon>
        <taxon>Hydrozoa</taxon>
        <taxon>Hydroidolina</taxon>
        <taxon>Leptothecata</taxon>
        <taxon>Obeliida</taxon>
        <taxon>Clytiidae</taxon>
        <taxon>Clytia</taxon>
    </lineage>
</organism>
<dbReference type="InterPro" id="IPR042467">
    <property type="entry name" value="Peptidase_C65_otubain_sub2"/>
</dbReference>
<dbReference type="Pfam" id="PF10275">
    <property type="entry name" value="Peptidase_C65"/>
    <property type="match status" value="1"/>
</dbReference>
<dbReference type="InterPro" id="IPR016615">
    <property type="entry name" value="Otubain"/>
</dbReference>
<dbReference type="InterPro" id="IPR038765">
    <property type="entry name" value="Papain-like_cys_pep_sf"/>
</dbReference>
<dbReference type="GO" id="GO:0005634">
    <property type="term" value="C:nucleus"/>
    <property type="evidence" value="ECO:0007669"/>
    <property type="project" value="TreeGrafter"/>
</dbReference>
<evidence type="ECO:0000256" key="2">
    <source>
        <dbReference type="ARBA" id="ARBA00006579"/>
    </source>
</evidence>
<feature type="site" description="Interacts with free ubiquitin" evidence="9">
    <location>
        <position position="253"/>
    </location>
</feature>
<dbReference type="GeneID" id="136797643"/>
<feature type="site" description="Interacts with free ubiquitin" evidence="9">
    <location>
        <position position="211"/>
    </location>
</feature>
<feature type="site" description="Interacts with free ubiquitin" evidence="9">
    <location>
        <position position="258"/>
    </location>
</feature>
<evidence type="ECO:0000256" key="4">
    <source>
        <dbReference type="ARBA" id="ARBA00022786"/>
    </source>
</evidence>
<name>A0A7M5WM64_9CNID</name>
<evidence type="ECO:0000256" key="3">
    <source>
        <dbReference type="ARBA" id="ARBA00022670"/>
    </source>
</evidence>